<protein>
    <submittedName>
        <fullName evidence="1">Uncharacterized protein</fullName>
    </submittedName>
</protein>
<dbReference type="EMBL" id="QTSX02002262">
    <property type="protein sequence ID" value="KAJ9076604.1"/>
    <property type="molecule type" value="Genomic_DNA"/>
</dbReference>
<dbReference type="Proteomes" id="UP001165960">
    <property type="component" value="Unassembled WGS sequence"/>
</dbReference>
<evidence type="ECO:0000313" key="2">
    <source>
        <dbReference type="Proteomes" id="UP001165960"/>
    </source>
</evidence>
<gene>
    <name evidence="1" type="ORF">DSO57_1024474</name>
</gene>
<proteinExistence type="predicted"/>
<reference evidence="1" key="1">
    <citation type="submission" date="2022-04" db="EMBL/GenBank/DDBJ databases">
        <title>Genome of the entomopathogenic fungus Entomophthora muscae.</title>
        <authorList>
            <person name="Elya C."/>
            <person name="Lovett B.R."/>
            <person name="Lee E."/>
            <person name="Macias A.M."/>
            <person name="Hajek A.E."/>
            <person name="De Bivort B.L."/>
            <person name="Kasson M.T."/>
            <person name="De Fine Licht H.H."/>
            <person name="Stajich J.E."/>
        </authorList>
    </citation>
    <scope>NUCLEOTIDE SEQUENCE</scope>
    <source>
        <strain evidence="1">Berkeley</strain>
    </source>
</reference>
<organism evidence="1 2">
    <name type="scientific">Entomophthora muscae</name>
    <dbReference type="NCBI Taxonomy" id="34485"/>
    <lineage>
        <taxon>Eukaryota</taxon>
        <taxon>Fungi</taxon>
        <taxon>Fungi incertae sedis</taxon>
        <taxon>Zoopagomycota</taxon>
        <taxon>Entomophthoromycotina</taxon>
        <taxon>Entomophthoromycetes</taxon>
        <taxon>Entomophthorales</taxon>
        <taxon>Entomophthoraceae</taxon>
        <taxon>Entomophthora</taxon>
    </lineage>
</organism>
<keyword evidence="2" id="KW-1185">Reference proteome</keyword>
<name>A0ACC2TPT3_9FUNG</name>
<evidence type="ECO:0000313" key="1">
    <source>
        <dbReference type="EMBL" id="KAJ9076604.1"/>
    </source>
</evidence>
<sequence>MEKNASKQPKGTKCPTKAPKTPKQKPESSKKASPKPIPEQILAYSTGGEESDASLTNCQRSTNLGISSQLSVRSPLD</sequence>
<comment type="caution">
    <text evidence="1">The sequence shown here is derived from an EMBL/GenBank/DDBJ whole genome shotgun (WGS) entry which is preliminary data.</text>
</comment>
<accession>A0ACC2TPT3</accession>